<keyword evidence="5" id="KW-1185">Reference proteome</keyword>
<evidence type="ECO:0000256" key="1">
    <source>
        <dbReference type="ARBA" id="ARBA00022729"/>
    </source>
</evidence>
<keyword evidence="2" id="KW-1015">Disulfide bond</keyword>
<sequence>MDSLGSFSSLVLALSLVFFSYQPTIFLSADNALIQKLCSKTVDPGICSNCLNSDPAGKSADAKGLAGIAVNCAERDCTKLYNDTRKAADNAPAGELKNVLEDCAERFFDAQSDFQGVRQNVQSGAYDLAKGVIHDQILPQIDYCIGQFVKAPQLPIPSTVLGGSIGVKDLCDAITVILTNISG</sequence>
<proteinExistence type="inferred from homology"/>
<dbReference type="InterPro" id="IPR034086">
    <property type="entry name" value="PMEI_plant"/>
</dbReference>
<dbReference type="KEGG" id="nnu:104606084"/>
<reference evidence="6" key="1">
    <citation type="submission" date="2025-08" db="UniProtKB">
        <authorList>
            <consortium name="RefSeq"/>
        </authorList>
    </citation>
    <scope>IDENTIFICATION</scope>
</reference>
<accession>A0A1U8B0R4</accession>
<dbReference type="eggNOG" id="ENOG502S97A">
    <property type="taxonomic scope" value="Eukaryota"/>
</dbReference>
<evidence type="ECO:0000256" key="3">
    <source>
        <dbReference type="ARBA" id="ARBA00038471"/>
    </source>
</evidence>
<evidence type="ECO:0000313" key="6">
    <source>
        <dbReference type="RefSeq" id="XP_010269436.1"/>
    </source>
</evidence>
<dbReference type="Gene3D" id="1.20.140.40">
    <property type="entry name" value="Invertase/pectin methylesterase inhibitor family protein"/>
    <property type="match status" value="1"/>
</dbReference>
<dbReference type="GeneID" id="104606084"/>
<dbReference type="AlphaFoldDB" id="A0A1U8B0R4"/>
<dbReference type="OMA" id="GIANNCA"/>
<gene>
    <name evidence="6" type="primary">LOC104606084</name>
</gene>
<dbReference type="InParanoid" id="A0A1U8B0R4"/>
<dbReference type="CDD" id="cd15797">
    <property type="entry name" value="PMEI"/>
    <property type="match status" value="1"/>
</dbReference>
<dbReference type="OrthoDB" id="764172at2759"/>
<dbReference type="Proteomes" id="UP000189703">
    <property type="component" value="Unplaced"/>
</dbReference>
<dbReference type="Pfam" id="PF04043">
    <property type="entry name" value="PMEI"/>
    <property type="match status" value="1"/>
</dbReference>
<dbReference type="InterPro" id="IPR035513">
    <property type="entry name" value="Invertase/methylesterase_inhib"/>
</dbReference>
<dbReference type="PANTHER" id="PTHR36710:SF12">
    <property type="entry name" value="CELL WALL _ VACUOLAR INHIBITOR OF FRUCTOSIDASE 2-LIKE"/>
    <property type="match status" value="1"/>
</dbReference>
<evidence type="ECO:0000256" key="2">
    <source>
        <dbReference type="ARBA" id="ARBA00023157"/>
    </source>
</evidence>
<feature type="domain" description="Pectinesterase inhibitor" evidence="4">
    <location>
        <begin position="29"/>
        <end position="177"/>
    </location>
</feature>
<dbReference type="NCBIfam" id="TIGR01614">
    <property type="entry name" value="PME_inhib"/>
    <property type="match status" value="1"/>
</dbReference>
<dbReference type="RefSeq" id="XP_010269436.1">
    <property type="nucleotide sequence ID" value="XM_010271134.1"/>
</dbReference>
<keyword evidence="1" id="KW-0732">Signal</keyword>
<dbReference type="InterPro" id="IPR052421">
    <property type="entry name" value="PCW_Enzyme_Inhibitor"/>
</dbReference>
<dbReference type="PANTHER" id="PTHR36710">
    <property type="entry name" value="PECTINESTERASE INHIBITOR-LIKE"/>
    <property type="match status" value="1"/>
</dbReference>
<comment type="similarity">
    <text evidence="3">Belongs to the PMEI family.</text>
</comment>
<organism evidence="5 6">
    <name type="scientific">Nelumbo nucifera</name>
    <name type="common">Sacred lotus</name>
    <dbReference type="NCBI Taxonomy" id="4432"/>
    <lineage>
        <taxon>Eukaryota</taxon>
        <taxon>Viridiplantae</taxon>
        <taxon>Streptophyta</taxon>
        <taxon>Embryophyta</taxon>
        <taxon>Tracheophyta</taxon>
        <taxon>Spermatophyta</taxon>
        <taxon>Magnoliopsida</taxon>
        <taxon>Proteales</taxon>
        <taxon>Nelumbonaceae</taxon>
        <taxon>Nelumbo</taxon>
    </lineage>
</organism>
<name>A0A1U8B0R4_NELNU</name>
<dbReference type="GO" id="GO:0046910">
    <property type="term" value="F:pectinesterase inhibitor activity"/>
    <property type="evidence" value="ECO:0007669"/>
    <property type="project" value="InterPro"/>
</dbReference>
<evidence type="ECO:0000313" key="5">
    <source>
        <dbReference type="Proteomes" id="UP000189703"/>
    </source>
</evidence>
<dbReference type="InterPro" id="IPR006501">
    <property type="entry name" value="Pectinesterase_inhib_dom"/>
</dbReference>
<protein>
    <submittedName>
        <fullName evidence="6">Uncharacterized protein LOC104606084</fullName>
    </submittedName>
</protein>
<evidence type="ECO:0000259" key="4">
    <source>
        <dbReference type="SMART" id="SM00856"/>
    </source>
</evidence>
<dbReference type="SUPFAM" id="SSF101148">
    <property type="entry name" value="Plant invertase/pectin methylesterase inhibitor"/>
    <property type="match status" value="1"/>
</dbReference>
<dbReference type="SMART" id="SM00856">
    <property type="entry name" value="PMEI"/>
    <property type="match status" value="1"/>
</dbReference>